<dbReference type="CDD" id="cd01837">
    <property type="entry name" value="SGNH_plant_lipase_like"/>
    <property type="match status" value="1"/>
</dbReference>
<evidence type="ECO:0000256" key="2">
    <source>
        <dbReference type="SAM" id="SignalP"/>
    </source>
</evidence>
<dbReference type="Pfam" id="PF00657">
    <property type="entry name" value="Lipase_GDSL"/>
    <property type="match status" value="1"/>
</dbReference>
<dbReference type="InterPro" id="IPR050592">
    <property type="entry name" value="GDSL_lipolytic_enzyme"/>
</dbReference>
<feature type="chain" id="PRO_5042006376" description="GDSL esterase/lipase" evidence="2">
    <location>
        <begin position="35"/>
        <end position="376"/>
    </location>
</feature>
<comment type="caution">
    <text evidence="3">The sequence shown here is derived from an EMBL/GenBank/DDBJ whole genome shotgun (WGS) entry which is preliminary data.</text>
</comment>
<keyword evidence="2" id="KW-0732">Signal</keyword>
<evidence type="ECO:0000313" key="4">
    <source>
        <dbReference type="Proteomes" id="UP001293593"/>
    </source>
</evidence>
<dbReference type="Gene3D" id="3.40.50.1110">
    <property type="entry name" value="SGNH hydrolase"/>
    <property type="match status" value="1"/>
</dbReference>
<sequence>MRTCEDSHVLLSLIEKLLIVWLLLQCLMAKLVSSNKNNLSASDAGFYVFGDSTVDPGNNNYISNTPLKSNFPPYGRDLPDHVPSGRFTNAKLSTDYIASYAGLKKEFVPPYLDPKLDMEELLTGVSFASAGSGFDPQTPALSNVISIPKQLQYFREYKKRLEGVVGRERRENHIHKSAFLISAATNDFIFYFLDPIRRKSFTAFTYQQFLIQQLKTFVQELWEEGAREIAVVGLPPVGCLPVMITLNSFDVERSCIDEYSSVARDYNKMLQHELQLMQQRFSNSAANFYYVDIYGPLADMIQTPHKYGFDEVNDGCCGSGYIETAFLCKEKSPVCSDASKYVFWDSLHPTDKAYHYIFLAARSTVDLIIQRMLQRQ</sequence>
<reference evidence="3" key="1">
    <citation type="submission" date="2023-10" db="EMBL/GenBank/DDBJ databases">
        <title>Chromosome-level genome of the transformable northern wattle, Acacia crassicarpa.</title>
        <authorList>
            <person name="Massaro I."/>
            <person name="Sinha N.R."/>
            <person name="Poethig S."/>
            <person name="Leichty A.R."/>
        </authorList>
    </citation>
    <scope>NUCLEOTIDE SEQUENCE</scope>
    <source>
        <strain evidence="3">Acra3RX</strain>
        <tissue evidence="3">Leaf</tissue>
    </source>
</reference>
<name>A0AAE1J0B3_9FABA</name>
<evidence type="ECO:0000256" key="1">
    <source>
        <dbReference type="ARBA" id="ARBA00008668"/>
    </source>
</evidence>
<dbReference type="GO" id="GO:0016788">
    <property type="term" value="F:hydrolase activity, acting on ester bonds"/>
    <property type="evidence" value="ECO:0007669"/>
    <property type="project" value="InterPro"/>
</dbReference>
<dbReference type="PANTHER" id="PTHR45642">
    <property type="entry name" value="GDSL ESTERASE/LIPASE EXL3"/>
    <property type="match status" value="1"/>
</dbReference>
<gene>
    <name evidence="3" type="ORF">QN277_006000</name>
</gene>
<dbReference type="Proteomes" id="UP001293593">
    <property type="component" value="Unassembled WGS sequence"/>
</dbReference>
<feature type="signal peptide" evidence="2">
    <location>
        <begin position="1"/>
        <end position="34"/>
    </location>
</feature>
<organism evidence="3 4">
    <name type="scientific">Acacia crassicarpa</name>
    <name type="common">northern wattle</name>
    <dbReference type="NCBI Taxonomy" id="499986"/>
    <lineage>
        <taxon>Eukaryota</taxon>
        <taxon>Viridiplantae</taxon>
        <taxon>Streptophyta</taxon>
        <taxon>Embryophyta</taxon>
        <taxon>Tracheophyta</taxon>
        <taxon>Spermatophyta</taxon>
        <taxon>Magnoliopsida</taxon>
        <taxon>eudicotyledons</taxon>
        <taxon>Gunneridae</taxon>
        <taxon>Pentapetalae</taxon>
        <taxon>rosids</taxon>
        <taxon>fabids</taxon>
        <taxon>Fabales</taxon>
        <taxon>Fabaceae</taxon>
        <taxon>Caesalpinioideae</taxon>
        <taxon>mimosoid clade</taxon>
        <taxon>Acacieae</taxon>
        <taxon>Acacia</taxon>
    </lineage>
</organism>
<dbReference type="SUPFAM" id="SSF52266">
    <property type="entry name" value="SGNH hydrolase"/>
    <property type="match status" value="1"/>
</dbReference>
<accession>A0AAE1J0B3</accession>
<proteinExistence type="inferred from homology"/>
<dbReference type="InterPro" id="IPR035669">
    <property type="entry name" value="SGNH_plant_lipase-like"/>
</dbReference>
<keyword evidence="4" id="KW-1185">Reference proteome</keyword>
<dbReference type="EMBL" id="JAWXYG010000011">
    <property type="protein sequence ID" value="KAK4259693.1"/>
    <property type="molecule type" value="Genomic_DNA"/>
</dbReference>
<evidence type="ECO:0000313" key="3">
    <source>
        <dbReference type="EMBL" id="KAK4259693.1"/>
    </source>
</evidence>
<dbReference type="AlphaFoldDB" id="A0AAE1J0B3"/>
<evidence type="ECO:0008006" key="5">
    <source>
        <dbReference type="Google" id="ProtNLM"/>
    </source>
</evidence>
<dbReference type="PANTHER" id="PTHR45642:SF3">
    <property type="entry name" value="OS09G0540400 PROTEIN"/>
    <property type="match status" value="1"/>
</dbReference>
<dbReference type="InterPro" id="IPR036514">
    <property type="entry name" value="SGNH_hydro_sf"/>
</dbReference>
<protein>
    <recommendedName>
        <fullName evidence="5">GDSL esterase/lipase</fullName>
    </recommendedName>
</protein>
<dbReference type="InterPro" id="IPR001087">
    <property type="entry name" value="GDSL"/>
</dbReference>
<comment type="similarity">
    <text evidence="1">Belongs to the 'GDSL' lipolytic enzyme family.</text>
</comment>